<name>A0A330HQ27_9HYPH</name>
<dbReference type="InterPro" id="IPR000073">
    <property type="entry name" value="AB_hydrolase_1"/>
</dbReference>
<dbReference type="InterPro" id="IPR002563">
    <property type="entry name" value="Flavin_Rdtase-like_dom"/>
</dbReference>
<dbReference type="Proteomes" id="UP000251558">
    <property type="component" value="Unassembled WGS sequence"/>
</dbReference>
<comment type="caution">
    <text evidence="3">The sequence shown here is derived from an EMBL/GenBank/DDBJ whole genome shotgun (WGS) entry which is preliminary data.</text>
</comment>
<dbReference type="Pfam" id="PF00561">
    <property type="entry name" value="Abhydrolase_1"/>
    <property type="match status" value="1"/>
</dbReference>
<dbReference type="SUPFAM" id="SSF50475">
    <property type="entry name" value="FMN-binding split barrel"/>
    <property type="match status" value="1"/>
</dbReference>
<dbReference type="PRINTS" id="PR00111">
    <property type="entry name" value="ABHYDROLASE"/>
</dbReference>
<dbReference type="Gene3D" id="2.30.110.10">
    <property type="entry name" value="Electron Transport, Fmn-binding Protein, Chain A"/>
    <property type="match status" value="1"/>
</dbReference>
<dbReference type="SMART" id="SM00903">
    <property type="entry name" value="Flavin_Reduct"/>
    <property type="match status" value="1"/>
</dbReference>
<protein>
    <submittedName>
        <fullName evidence="3">Flavin reductase</fullName>
    </submittedName>
</protein>
<keyword evidence="4" id="KW-1185">Reference proteome</keyword>
<dbReference type="OrthoDB" id="9792858at2"/>
<sequence>MADAATIRSEAPDGTGFIRAGSGAPVLFIHGVGMDAAIWQPQIDLMRDRFDVIAIDMLGHGASQLPPQNAGLSDYADQAIRLLDHLGLDRVAVVGHSMGALVAQELALRAPSRIGSLVCLNAVFRRPPELAQAVRERAAALDGPGDPSAIAATIARWFGNPIPPALTDAAAKALAALESVDAEGYARTYRLFASADTAHADRLADLAVPALFMTGSEDRNSTPAMSAAMARLAPVGQCLVLSGEKHMMPIASPQKVTQRITGFLDEVADVPASAEAGPAFDAPAFDAMEFRRALGSFLTGVTIVTTIDEAGDARGFTANSFTSVSLDPPLVLVCIAKKALGHQAFSTSRGFAINILAEAQKAASGIFASKASDKFASVAWQPGQTGNPLIEGSVAVFDCGMEQLVDAGDHSILIGRVHDFTHNGAQPLGYCRGAYVTPGLSQEALAAAAPSGTQVGAILENDGRVLFFETAEGAHQLPAGRGLGAANDARSLRGKLAAKAIDAELGFLYAVWDDATDASRTHLYYRGTVDSPVSGDGQVRFVEIERIAELTIADPAVRSMLARYARERAEDTFGVYVGNEVEGEVRPLAKPASSAPIHTGPIHSGQR</sequence>
<feature type="region of interest" description="Disordered" evidence="1">
    <location>
        <begin position="587"/>
        <end position="607"/>
    </location>
</feature>
<dbReference type="GO" id="GO:0010181">
    <property type="term" value="F:FMN binding"/>
    <property type="evidence" value="ECO:0007669"/>
    <property type="project" value="InterPro"/>
</dbReference>
<dbReference type="GO" id="GO:0016646">
    <property type="term" value="F:oxidoreductase activity, acting on the CH-NH group of donors, NAD or NADP as acceptor"/>
    <property type="evidence" value="ECO:0007669"/>
    <property type="project" value="UniProtKB-ARBA"/>
</dbReference>
<dbReference type="InterPro" id="IPR050266">
    <property type="entry name" value="AB_hydrolase_sf"/>
</dbReference>
<reference evidence="3 4" key="2">
    <citation type="submission" date="2018-07" db="EMBL/GenBank/DDBJ databases">
        <title>Diversity of Mesorhizobium strains in Brazil.</title>
        <authorList>
            <person name="Helene L.C.F."/>
            <person name="Dall'Agnol R."/>
            <person name="Delamuta J.R.M."/>
            <person name="Hungria M."/>
        </authorList>
    </citation>
    <scope>NUCLEOTIDE SEQUENCE [LARGE SCALE GENOMIC DNA]</scope>
    <source>
        <strain evidence="3 4">AC99b</strain>
    </source>
</reference>
<dbReference type="PRINTS" id="PR00412">
    <property type="entry name" value="EPOXHYDRLASE"/>
</dbReference>
<dbReference type="EMBL" id="QMBP01000004">
    <property type="protein sequence ID" value="RAZ90816.1"/>
    <property type="molecule type" value="Genomic_DNA"/>
</dbReference>
<evidence type="ECO:0000313" key="3">
    <source>
        <dbReference type="EMBL" id="RAZ90816.1"/>
    </source>
</evidence>
<evidence type="ECO:0000256" key="1">
    <source>
        <dbReference type="SAM" id="MobiDB-lite"/>
    </source>
</evidence>
<gene>
    <name evidence="3" type="ORF">DPM33_10945</name>
</gene>
<accession>A0A330HQ27</accession>
<evidence type="ECO:0000259" key="2">
    <source>
        <dbReference type="SMART" id="SM00903"/>
    </source>
</evidence>
<organism evidence="3 4">
    <name type="scientific">Mesorhizobium hawassense</name>
    <dbReference type="NCBI Taxonomy" id="1209954"/>
    <lineage>
        <taxon>Bacteria</taxon>
        <taxon>Pseudomonadati</taxon>
        <taxon>Pseudomonadota</taxon>
        <taxon>Alphaproteobacteria</taxon>
        <taxon>Hyphomicrobiales</taxon>
        <taxon>Phyllobacteriaceae</taxon>
        <taxon>Mesorhizobium</taxon>
    </lineage>
</organism>
<dbReference type="RefSeq" id="WP_112097443.1">
    <property type="nucleotide sequence ID" value="NZ_QMBP01000004.1"/>
</dbReference>
<dbReference type="PANTHER" id="PTHR43798">
    <property type="entry name" value="MONOACYLGLYCEROL LIPASE"/>
    <property type="match status" value="1"/>
</dbReference>
<dbReference type="SUPFAM" id="SSF53474">
    <property type="entry name" value="alpha/beta-Hydrolases"/>
    <property type="match status" value="1"/>
</dbReference>
<dbReference type="InterPro" id="IPR029058">
    <property type="entry name" value="AB_hydrolase_fold"/>
</dbReference>
<proteinExistence type="predicted"/>
<dbReference type="InterPro" id="IPR000639">
    <property type="entry name" value="Epox_hydrolase-like"/>
</dbReference>
<feature type="domain" description="Flavin reductase like" evidence="2">
    <location>
        <begin position="294"/>
        <end position="437"/>
    </location>
</feature>
<dbReference type="Gene3D" id="3.40.50.1820">
    <property type="entry name" value="alpha/beta hydrolase"/>
    <property type="match status" value="1"/>
</dbReference>
<dbReference type="InterPro" id="IPR012349">
    <property type="entry name" value="Split_barrel_FMN-bd"/>
</dbReference>
<evidence type="ECO:0000313" key="4">
    <source>
        <dbReference type="Proteomes" id="UP000251558"/>
    </source>
</evidence>
<reference evidence="4" key="1">
    <citation type="submission" date="2018-06" db="EMBL/GenBank/DDBJ databases">
        <authorList>
            <person name="Helene L.C."/>
            <person name="Dall'Agnol R."/>
            <person name="Delamuta J.R."/>
            <person name="Hungria M."/>
        </authorList>
    </citation>
    <scope>NUCLEOTIDE SEQUENCE [LARGE SCALE GENOMIC DNA]</scope>
    <source>
        <strain evidence="4">AC99b</strain>
    </source>
</reference>
<dbReference type="Gene3D" id="3.90.79.10">
    <property type="entry name" value="Nucleoside Triphosphate Pyrophosphohydrolase"/>
    <property type="match status" value="1"/>
</dbReference>
<dbReference type="AlphaFoldDB" id="A0A330HQ27"/>
<dbReference type="Pfam" id="PF01613">
    <property type="entry name" value="Flavin_Reduct"/>
    <property type="match status" value="1"/>
</dbReference>